<evidence type="ECO:0000259" key="2">
    <source>
        <dbReference type="Pfam" id="PF14111"/>
    </source>
</evidence>
<dbReference type="PANTHER" id="PTHR31286">
    <property type="entry name" value="GLYCINE-RICH CELL WALL STRUCTURAL PROTEIN 1.8-LIKE"/>
    <property type="match status" value="1"/>
</dbReference>
<dbReference type="InterPro" id="IPR040256">
    <property type="entry name" value="At4g02000-like"/>
</dbReference>
<feature type="compositionally biased region" description="Basic and acidic residues" evidence="1">
    <location>
        <begin position="1"/>
        <end position="13"/>
    </location>
</feature>
<proteinExistence type="predicted"/>
<reference evidence="3 4" key="1">
    <citation type="submission" date="2019-01" db="EMBL/GenBank/DDBJ databases">
        <title>Sequencing of cultivated peanut Arachis hypogaea provides insights into genome evolution and oil improvement.</title>
        <authorList>
            <person name="Chen X."/>
        </authorList>
    </citation>
    <scope>NUCLEOTIDE SEQUENCE [LARGE SCALE GENOMIC DNA]</scope>
    <source>
        <strain evidence="4">cv. Fuhuasheng</strain>
        <tissue evidence="3">Leaves</tissue>
    </source>
</reference>
<sequence length="129" mass="15677">MEETRHEIKEKNIRTRSNATEEEEEVLEYEEEDIEEGVEKCNHSLVGKLVTDKNINPTWVQTAMFNIWRRPENFKMVEIRPKLFQFFFHKEIDTGRVLKGNPWMFRNSWLLIRKWERGVNLAEMDFSRT</sequence>
<comment type="caution">
    <text evidence="3">The sequence shown here is derived from an EMBL/GenBank/DDBJ whole genome shotgun (WGS) entry which is preliminary data.</text>
</comment>
<dbReference type="Proteomes" id="UP000289738">
    <property type="component" value="Chromosome B09"/>
</dbReference>
<feature type="domain" description="DUF4283" evidence="2">
    <location>
        <begin position="39"/>
        <end position="122"/>
    </location>
</feature>
<accession>A0A444XTQ6</accession>
<dbReference type="EMBL" id="SDMP01000019">
    <property type="protein sequence ID" value="RYQ93102.1"/>
    <property type="molecule type" value="Genomic_DNA"/>
</dbReference>
<evidence type="ECO:0000313" key="3">
    <source>
        <dbReference type="EMBL" id="RYQ93102.1"/>
    </source>
</evidence>
<feature type="region of interest" description="Disordered" evidence="1">
    <location>
        <begin position="1"/>
        <end position="25"/>
    </location>
</feature>
<dbReference type="InterPro" id="IPR025558">
    <property type="entry name" value="DUF4283"/>
</dbReference>
<gene>
    <name evidence="3" type="ORF">Ahy_B09g099366</name>
</gene>
<dbReference type="AlphaFoldDB" id="A0A444XTQ6"/>
<protein>
    <recommendedName>
        <fullName evidence="2">DUF4283 domain-containing protein</fullName>
    </recommendedName>
</protein>
<evidence type="ECO:0000313" key="4">
    <source>
        <dbReference type="Proteomes" id="UP000289738"/>
    </source>
</evidence>
<name>A0A444XTQ6_ARAHY</name>
<keyword evidence="4" id="KW-1185">Reference proteome</keyword>
<dbReference type="PANTHER" id="PTHR31286:SF178">
    <property type="entry name" value="DUF4283 DOMAIN-CONTAINING PROTEIN"/>
    <property type="match status" value="1"/>
</dbReference>
<evidence type="ECO:0000256" key="1">
    <source>
        <dbReference type="SAM" id="MobiDB-lite"/>
    </source>
</evidence>
<dbReference type="Pfam" id="PF14111">
    <property type="entry name" value="DUF4283"/>
    <property type="match status" value="1"/>
</dbReference>
<organism evidence="3 4">
    <name type="scientific">Arachis hypogaea</name>
    <name type="common">Peanut</name>
    <dbReference type="NCBI Taxonomy" id="3818"/>
    <lineage>
        <taxon>Eukaryota</taxon>
        <taxon>Viridiplantae</taxon>
        <taxon>Streptophyta</taxon>
        <taxon>Embryophyta</taxon>
        <taxon>Tracheophyta</taxon>
        <taxon>Spermatophyta</taxon>
        <taxon>Magnoliopsida</taxon>
        <taxon>eudicotyledons</taxon>
        <taxon>Gunneridae</taxon>
        <taxon>Pentapetalae</taxon>
        <taxon>rosids</taxon>
        <taxon>fabids</taxon>
        <taxon>Fabales</taxon>
        <taxon>Fabaceae</taxon>
        <taxon>Papilionoideae</taxon>
        <taxon>50 kb inversion clade</taxon>
        <taxon>dalbergioids sensu lato</taxon>
        <taxon>Dalbergieae</taxon>
        <taxon>Pterocarpus clade</taxon>
        <taxon>Arachis</taxon>
    </lineage>
</organism>